<gene>
    <name evidence="2" type="ORF">ZHAS_00006721</name>
</gene>
<dbReference type="EnsemblMetazoa" id="ASIC006721-RA">
    <property type="protein sequence ID" value="ASIC006721-PA"/>
    <property type="gene ID" value="ASIC006721"/>
</dbReference>
<dbReference type="AlphaFoldDB" id="A0A084VLW6"/>
<name>A0A084VLW6_ANOSI</name>
<evidence type="ECO:0000313" key="3">
    <source>
        <dbReference type="EnsemblMetazoa" id="ASIC006721-PA"/>
    </source>
</evidence>
<keyword evidence="1" id="KW-0812">Transmembrane</keyword>
<sequence>MHPLLMMHSVPAEALRGRISSTRRRRKDGTLSLKDADEKGDAQTFFLVPARAQQVLTTMVMVVVCVLLLISLMTTRRPAMMALTAITIHLSPTTDCRILFDFDRTHFREDELQWELALLRVGEKKEEERRKEWY</sequence>
<dbReference type="Proteomes" id="UP000030765">
    <property type="component" value="Unassembled WGS sequence"/>
</dbReference>
<reference evidence="2 4" key="1">
    <citation type="journal article" date="2014" name="BMC Genomics">
        <title>Genome sequence of Anopheles sinensis provides insight into genetics basis of mosquito competence for malaria parasites.</title>
        <authorList>
            <person name="Zhou D."/>
            <person name="Zhang D."/>
            <person name="Ding G."/>
            <person name="Shi L."/>
            <person name="Hou Q."/>
            <person name="Ye Y."/>
            <person name="Xu Y."/>
            <person name="Zhou H."/>
            <person name="Xiong C."/>
            <person name="Li S."/>
            <person name="Yu J."/>
            <person name="Hong S."/>
            <person name="Yu X."/>
            <person name="Zou P."/>
            <person name="Chen C."/>
            <person name="Chang X."/>
            <person name="Wang W."/>
            <person name="Lv Y."/>
            <person name="Sun Y."/>
            <person name="Ma L."/>
            <person name="Shen B."/>
            <person name="Zhu C."/>
        </authorList>
    </citation>
    <scope>NUCLEOTIDE SEQUENCE [LARGE SCALE GENOMIC DNA]</scope>
</reference>
<evidence type="ECO:0000313" key="2">
    <source>
        <dbReference type="EMBL" id="KFB38960.1"/>
    </source>
</evidence>
<organism evidence="2">
    <name type="scientific">Anopheles sinensis</name>
    <name type="common">Mosquito</name>
    <dbReference type="NCBI Taxonomy" id="74873"/>
    <lineage>
        <taxon>Eukaryota</taxon>
        <taxon>Metazoa</taxon>
        <taxon>Ecdysozoa</taxon>
        <taxon>Arthropoda</taxon>
        <taxon>Hexapoda</taxon>
        <taxon>Insecta</taxon>
        <taxon>Pterygota</taxon>
        <taxon>Neoptera</taxon>
        <taxon>Endopterygota</taxon>
        <taxon>Diptera</taxon>
        <taxon>Nematocera</taxon>
        <taxon>Culicoidea</taxon>
        <taxon>Culicidae</taxon>
        <taxon>Anophelinae</taxon>
        <taxon>Anopheles</taxon>
    </lineage>
</organism>
<dbReference type="VEuPathDB" id="VectorBase:ASIS012846"/>
<reference evidence="3" key="2">
    <citation type="submission" date="2020-05" db="UniProtKB">
        <authorList>
            <consortium name="EnsemblMetazoa"/>
        </authorList>
    </citation>
    <scope>IDENTIFICATION</scope>
</reference>
<keyword evidence="4" id="KW-1185">Reference proteome</keyword>
<evidence type="ECO:0000313" key="4">
    <source>
        <dbReference type="Proteomes" id="UP000030765"/>
    </source>
</evidence>
<accession>A0A084VLW6</accession>
<dbReference type="EMBL" id="ATLV01014570">
    <property type="status" value="NOT_ANNOTATED_CDS"/>
    <property type="molecule type" value="Genomic_DNA"/>
</dbReference>
<evidence type="ECO:0000256" key="1">
    <source>
        <dbReference type="SAM" id="Phobius"/>
    </source>
</evidence>
<keyword evidence="1" id="KW-0472">Membrane</keyword>
<protein>
    <submittedName>
        <fullName evidence="2 3">Uncharacterized protein</fullName>
    </submittedName>
</protein>
<dbReference type="EMBL" id="KE524975">
    <property type="protein sequence ID" value="KFB38960.1"/>
    <property type="molecule type" value="Genomic_DNA"/>
</dbReference>
<feature type="transmembrane region" description="Helical" evidence="1">
    <location>
        <begin position="55"/>
        <end position="73"/>
    </location>
</feature>
<keyword evidence="1" id="KW-1133">Transmembrane helix</keyword>
<proteinExistence type="predicted"/>
<dbReference type="VEuPathDB" id="VectorBase:ASIC006721"/>